<evidence type="ECO:0000313" key="6">
    <source>
        <dbReference type="EMBL" id="RUS95208.1"/>
    </source>
</evidence>
<keyword evidence="7" id="KW-1185">Reference proteome</keyword>
<dbReference type="CDD" id="cd00796">
    <property type="entry name" value="INT_Rci_Hp1_C"/>
    <property type="match status" value="1"/>
</dbReference>
<evidence type="ECO:0000256" key="3">
    <source>
        <dbReference type="ARBA" id="ARBA00023125"/>
    </source>
</evidence>
<keyword evidence="3" id="KW-0238">DNA-binding</keyword>
<proteinExistence type="inferred from homology"/>
<dbReference type="PROSITE" id="PS51898">
    <property type="entry name" value="TYR_RECOMBINASE"/>
    <property type="match status" value="1"/>
</dbReference>
<dbReference type="PANTHER" id="PTHR30629:SF2">
    <property type="entry name" value="PROPHAGE INTEGRASE INTS-RELATED"/>
    <property type="match status" value="1"/>
</dbReference>
<feature type="domain" description="Tyr recombinase" evidence="5">
    <location>
        <begin position="211"/>
        <end position="397"/>
    </location>
</feature>
<dbReference type="RefSeq" id="WP_106169773.1">
    <property type="nucleotide sequence ID" value="NZ_JAVKZF010000002.1"/>
</dbReference>
<name>A0AB37U8E0_9CYAN</name>
<dbReference type="Pfam" id="PF13102">
    <property type="entry name" value="Phage_int_SAM_5"/>
    <property type="match status" value="1"/>
</dbReference>
<comment type="caution">
    <text evidence="6">The sequence shown here is derived from an EMBL/GenBank/DDBJ whole genome shotgun (WGS) entry which is preliminary data.</text>
</comment>
<dbReference type="Gene3D" id="1.10.150.130">
    <property type="match status" value="1"/>
</dbReference>
<evidence type="ECO:0000313" key="7">
    <source>
        <dbReference type="Proteomes" id="UP000282574"/>
    </source>
</evidence>
<dbReference type="InterPro" id="IPR022000">
    <property type="entry name" value="Min27-like_integrase_DNA_bind"/>
</dbReference>
<dbReference type="SUPFAM" id="SSF56349">
    <property type="entry name" value="DNA breaking-rejoining enzymes"/>
    <property type="match status" value="1"/>
</dbReference>
<evidence type="ECO:0000256" key="1">
    <source>
        <dbReference type="ARBA" id="ARBA00008857"/>
    </source>
</evidence>
<protein>
    <recommendedName>
        <fullName evidence="5">Tyr recombinase domain-containing protein</fullName>
    </recommendedName>
</protein>
<dbReference type="GO" id="GO:0003677">
    <property type="term" value="F:DNA binding"/>
    <property type="evidence" value="ECO:0007669"/>
    <property type="project" value="UniProtKB-KW"/>
</dbReference>
<dbReference type="Pfam" id="PF00589">
    <property type="entry name" value="Phage_integrase"/>
    <property type="match status" value="1"/>
</dbReference>
<dbReference type="Gene3D" id="1.10.443.10">
    <property type="entry name" value="Intergrase catalytic core"/>
    <property type="match status" value="1"/>
</dbReference>
<dbReference type="InterPro" id="IPR002104">
    <property type="entry name" value="Integrase_catalytic"/>
</dbReference>
<dbReference type="InterPro" id="IPR050808">
    <property type="entry name" value="Phage_Integrase"/>
</dbReference>
<dbReference type="Pfam" id="PF12167">
    <property type="entry name" value="Arm-DNA-bind_2"/>
    <property type="match status" value="1"/>
</dbReference>
<dbReference type="EMBL" id="RSCK01000197">
    <property type="protein sequence ID" value="RUS95208.1"/>
    <property type="molecule type" value="Genomic_DNA"/>
</dbReference>
<dbReference type="Proteomes" id="UP000282574">
    <property type="component" value="Unassembled WGS sequence"/>
</dbReference>
<gene>
    <name evidence="6" type="ORF">DSM107010_71420</name>
</gene>
<organism evidence="6 7">
    <name type="scientific">Chroococcidiopsis cubana SAG 39.79</name>
    <dbReference type="NCBI Taxonomy" id="388085"/>
    <lineage>
        <taxon>Bacteria</taxon>
        <taxon>Bacillati</taxon>
        <taxon>Cyanobacteriota</taxon>
        <taxon>Cyanophyceae</taxon>
        <taxon>Chroococcidiopsidales</taxon>
        <taxon>Chroococcidiopsidaceae</taxon>
        <taxon>Chroococcidiopsis</taxon>
    </lineage>
</organism>
<dbReference type="InterPro" id="IPR025269">
    <property type="entry name" value="SAM-like_dom"/>
</dbReference>
<dbReference type="PANTHER" id="PTHR30629">
    <property type="entry name" value="PROPHAGE INTEGRASE"/>
    <property type="match status" value="1"/>
</dbReference>
<reference evidence="6 7" key="1">
    <citation type="journal article" date="2019" name="Genome Biol. Evol.">
        <title>Day and night: Metabolic profiles and evolutionary relationships of six axenic non-marine cyanobacteria.</title>
        <authorList>
            <person name="Will S.E."/>
            <person name="Henke P."/>
            <person name="Boedeker C."/>
            <person name="Huang S."/>
            <person name="Brinkmann H."/>
            <person name="Rohde M."/>
            <person name="Jarek M."/>
            <person name="Friedl T."/>
            <person name="Seufert S."/>
            <person name="Schumacher M."/>
            <person name="Overmann J."/>
            <person name="Neumann-Schaal M."/>
            <person name="Petersen J."/>
        </authorList>
    </citation>
    <scope>NUCLEOTIDE SEQUENCE [LARGE SCALE GENOMIC DNA]</scope>
    <source>
        <strain evidence="6 7">SAG 39.79</strain>
    </source>
</reference>
<comment type="similarity">
    <text evidence="1">Belongs to the 'phage' integrase family.</text>
</comment>
<evidence type="ECO:0000259" key="5">
    <source>
        <dbReference type="PROSITE" id="PS51898"/>
    </source>
</evidence>
<dbReference type="GO" id="GO:0015074">
    <property type="term" value="P:DNA integration"/>
    <property type="evidence" value="ECO:0007669"/>
    <property type="project" value="UniProtKB-KW"/>
</dbReference>
<evidence type="ECO:0000256" key="4">
    <source>
        <dbReference type="ARBA" id="ARBA00023172"/>
    </source>
</evidence>
<evidence type="ECO:0000256" key="2">
    <source>
        <dbReference type="ARBA" id="ARBA00022908"/>
    </source>
</evidence>
<dbReference type="InterPro" id="IPR011010">
    <property type="entry name" value="DNA_brk_join_enz"/>
</dbReference>
<dbReference type="InterPro" id="IPR013762">
    <property type="entry name" value="Integrase-like_cat_sf"/>
</dbReference>
<dbReference type="GO" id="GO:0006310">
    <property type="term" value="P:DNA recombination"/>
    <property type="evidence" value="ECO:0007669"/>
    <property type="project" value="UniProtKB-KW"/>
</dbReference>
<accession>A0AB37U8E0</accession>
<dbReference type="InterPro" id="IPR010998">
    <property type="entry name" value="Integrase_recombinase_N"/>
</dbReference>
<keyword evidence="4" id="KW-0233">DNA recombination</keyword>
<sequence length="397" mass="45430">MARVVGSAKKSIDLNRASGTLSQSVSQSQIRKKASKGTVVVQVFKERLRLCWSYLGKRYYLYIGLPDSKLNRTIAEQKAHQIEGDIVTGNFDPTLKKYKSAVPKPSLVSAVALFEQFTQSKQKYVVARTLAKYAAICRYFKEFFQDKPATEITLKEAEAFTDWLITQVKPITAKERLFLIESCWKWALERELVELNPWKEMTKRIKPAPKQPSKPFSKEEMGAIIQAFRSDRYYHYYANYVEFLFGTGCRTGEAIGLKWKHVSDDCSTVWIGESLSRGERRSTKNNRSRTIALTPKLQAMLLAKRPADFDREELVFTAPRVGAIDDGNFRNRAWKTVLTRLEIDYRKPYTTRHTLVSHALDLGMNPVVVAQLTGHDVQVLFKNYAGNVNSRPQLPEL</sequence>
<dbReference type="AlphaFoldDB" id="A0AB37U8E0"/>
<keyword evidence="2" id="KW-0229">DNA integration</keyword>